<dbReference type="EMBL" id="FUKJ01000308">
    <property type="protein sequence ID" value="SJM94104.1"/>
    <property type="molecule type" value="Genomic_DNA"/>
</dbReference>
<evidence type="ECO:0000256" key="1">
    <source>
        <dbReference type="SAM" id="MobiDB-lite"/>
    </source>
</evidence>
<dbReference type="Proteomes" id="UP000195442">
    <property type="component" value="Unassembled WGS sequence"/>
</dbReference>
<sequence length="58" mass="6606">MANTSIPQDTSKQKTVIGKQKAANDSVYPAILWFLIGFEMFMVLHPFVKLTDSYILEQ</sequence>
<feature type="transmembrane region" description="Helical" evidence="2">
    <location>
        <begin position="30"/>
        <end position="48"/>
    </location>
</feature>
<evidence type="ECO:0000313" key="4">
    <source>
        <dbReference type="Proteomes" id="UP000195442"/>
    </source>
</evidence>
<evidence type="ECO:0000256" key="2">
    <source>
        <dbReference type="SAM" id="Phobius"/>
    </source>
</evidence>
<reference evidence="4" key="1">
    <citation type="submission" date="2017-02" db="EMBL/GenBank/DDBJ databases">
        <authorList>
            <person name="Daims H."/>
        </authorList>
    </citation>
    <scope>NUCLEOTIDE SEQUENCE [LARGE SCALE GENOMIC DNA]</scope>
</reference>
<keyword evidence="2" id="KW-0812">Transmembrane</keyword>
<dbReference type="AlphaFoldDB" id="A0A1R4HD02"/>
<feature type="compositionally biased region" description="Polar residues" evidence="1">
    <location>
        <begin position="1"/>
        <end position="14"/>
    </location>
</feature>
<evidence type="ECO:0000313" key="3">
    <source>
        <dbReference type="EMBL" id="SJM94104.1"/>
    </source>
</evidence>
<keyword evidence="2" id="KW-0472">Membrane</keyword>
<keyword evidence="2" id="KW-1133">Transmembrane helix</keyword>
<accession>A0A1R4HD02</accession>
<gene>
    <name evidence="3" type="ORF">CRENPOLYSF2_3760003</name>
</gene>
<name>A0A1R4HD02_9GAMM</name>
<feature type="region of interest" description="Disordered" evidence="1">
    <location>
        <begin position="1"/>
        <end position="21"/>
    </location>
</feature>
<proteinExistence type="predicted"/>
<dbReference type="RefSeq" id="WP_179210260.1">
    <property type="nucleotide sequence ID" value="NZ_FUKJ01000308.1"/>
</dbReference>
<organism evidence="3 4">
    <name type="scientific">Crenothrix polyspora</name>
    <dbReference type="NCBI Taxonomy" id="360316"/>
    <lineage>
        <taxon>Bacteria</taxon>
        <taxon>Pseudomonadati</taxon>
        <taxon>Pseudomonadota</taxon>
        <taxon>Gammaproteobacteria</taxon>
        <taxon>Methylococcales</taxon>
        <taxon>Crenotrichaceae</taxon>
        <taxon>Crenothrix</taxon>
    </lineage>
</organism>
<protein>
    <submittedName>
        <fullName evidence="3">Uncharacterized protein</fullName>
    </submittedName>
</protein>
<keyword evidence="4" id="KW-1185">Reference proteome</keyword>